<accession>X0YGE1</accession>
<feature type="non-terminal residue" evidence="1">
    <location>
        <position position="1"/>
    </location>
</feature>
<reference evidence="1" key="1">
    <citation type="journal article" date="2014" name="Front. Microbiol.">
        <title>High frequency of phylogenetically diverse reductive dehalogenase-homologous genes in deep subseafloor sedimentary metagenomes.</title>
        <authorList>
            <person name="Kawai M."/>
            <person name="Futagami T."/>
            <person name="Toyoda A."/>
            <person name="Takaki Y."/>
            <person name="Nishi S."/>
            <person name="Hori S."/>
            <person name="Arai W."/>
            <person name="Tsubouchi T."/>
            <person name="Morono Y."/>
            <person name="Uchiyama I."/>
            <person name="Ito T."/>
            <person name="Fujiyama A."/>
            <person name="Inagaki F."/>
            <person name="Takami H."/>
        </authorList>
    </citation>
    <scope>NUCLEOTIDE SEQUENCE</scope>
    <source>
        <strain evidence="1">Expedition CK06-06</strain>
    </source>
</reference>
<dbReference type="AlphaFoldDB" id="X0YGE1"/>
<comment type="caution">
    <text evidence="1">The sequence shown here is derived from an EMBL/GenBank/DDBJ whole genome shotgun (WGS) entry which is preliminary data.</text>
</comment>
<protein>
    <submittedName>
        <fullName evidence="1">Uncharacterized protein</fullName>
    </submittedName>
</protein>
<sequence length="78" mass="8492">RYALATALVGQAVCNPRWAEERERARLLAPALAEYRRALENCAAPGVVQDALRDLEMIRVAGIEGLEPAFELLEEAGG</sequence>
<organism evidence="1">
    <name type="scientific">marine sediment metagenome</name>
    <dbReference type="NCBI Taxonomy" id="412755"/>
    <lineage>
        <taxon>unclassified sequences</taxon>
        <taxon>metagenomes</taxon>
        <taxon>ecological metagenomes</taxon>
    </lineage>
</organism>
<evidence type="ECO:0000313" key="1">
    <source>
        <dbReference type="EMBL" id="GAG46287.1"/>
    </source>
</evidence>
<dbReference type="EMBL" id="BARS01058193">
    <property type="protein sequence ID" value="GAG46287.1"/>
    <property type="molecule type" value="Genomic_DNA"/>
</dbReference>
<name>X0YGE1_9ZZZZ</name>
<gene>
    <name evidence="1" type="ORF">S01H1_84987</name>
</gene>
<proteinExistence type="predicted"/>